<organism evidence="2 3">
    <name type="scientific">Metarhizium rileyi (strain RCEF 4871)</name>
    <name type="common">Nomuraea rileyi</name>
    <dbReference type="NCBI Taxonomy" id="1649241"/>
    <lineage>
        <taxon>Eukaryota</taxon>
        <taxon>Fungi</taxon>
        <taxon>Dikarya</taxon>
        <taxon>Ascomycota</taxon>
        <taxon>Pezizomycotina</taxon>
        <taxon>Sordariomycetes</taxon>
        <taxon>Hypocreomycetidae</taxon>
        <taxon>Hypocreales</taxon>
        <taxon>Clavicipitaceae</taxon>
        <taxon>Metarhizium</taxon>
    </lineage>
</organism>
<reference evidence="3" key="1">
    <citation type="submission" date="2018-12" db="EMBL/GenBank/DDBJ databases">
        <title>The complete genome of Metarhizium rileyi, a key fungal pathogen of Lepidoptera.</title>
        <authorList>
            <person name="Binneck E."/>
            <person name="Lastra C.C.L."/>
            <person name="Sosa-Gomez D.R."/>
        </authorList>
    </citation>
    <scope>NUCLEOTIDE SEQUENCE [LARGE SCALE GENOMIC DNA]</scope>
    <source>
        <strain evidence="3">Cep018-CH2</strain>
    </source>
</reference>
<accession>A0A5C6G152</accession>
<comment type="caution">
    <text evidence="2">The sequence shown here is derived from an EMBL/GenBank/DDBJ whole genome shotgun (WGS) entry which is preliminary data.</text>
</comment>
<gene>
    <name evidence="2" type="ORF">ED733_002717</name>
</gene>
<protein>
    <submittedName>
        <fullName evidence="2">Uncharacterized protein</fullName>
    </submittedName>
</protein>
<name>A0A5C6G152_METRR</name>
<evidence type="ECO:0000313" key="3">
    <source>
        <dbReference type="Proteomes" id="UP000317257"/>
    </source>
</evidence>
<proteinExistence type="predicted"/>
<sequence length="107" mass="11915">MDNAEPVHEMSQEEFEKGSPTAGDAWIKWNVKGGRDRTETRTIGVDHSLNGNPHIQAVTIRSAPVTLHVWVSSWPSGPPYRSIPGPTNGEHKIDLGRIGSFRFELRD</sequence>
<evidence type="ECO:0000256" key="1">
    <source>
        <dbReference type="SAM" id="MobiDB-lite"/>
    </source>
</evidence>
<feature type="compositionally biased region" description="Basic and acidic residues" evidence="1">
    <location>
        <begin position="1"/>
        <end position="17"/>
    </location>
</feature>
<dbReference type="AlphaFoldDB" id="A0A5C6G152"/>
<dbReference type="EMBL" id="SBHS01000051">
    <property type="protein sequence ID" value="TWU71164.1"/>
    <property type="molecule type" value="Genomic_DNA"/>
</dbReference>
<evidence type="ECO:0000313" key="2">
    <source>
        <dbReference type="EMBL" id="TWU71164.1"/>
    </source>
</evidence>
<feature type="region of interest" description="Disordered" evidence="1">
    <location>
        <begin position="1"/>
        <end position="23"/>
    </location>
</feature>
<dbReference type="Proteomes" id="UP000317257">
    <property type="component" value="Unassembled WGS sequence"/>
</dbReference>